<dbReference type="AlphaFoldDB" id="A0A195D0D2"/>
<sequence length="447" mass="51986">MKRCFLCGHKGIRVLKFSDEAFEKCVSMLSFRHSKHFKYSDITLTHKLRRTVGHHKACYKKVCCLKHKYREEFNEFCKTQAEQLKSDIHGPEKRGRRKKKSALHTKLSPGDGQKSTQQISDNTKTIIVNKKLCIFCQCIQKKTGKRKCFVTFPHSVKTVRKLKEMAKRKGDARILEILSTSKVFHYHVNCLSTYGLAMKRSIEVHPKTRPWHKSKNVHKLAFESLSAYIVLEIISKKRVVFFNDLLSRYKALLLELGEGEIDPEDVDFQKYRPDHLENKIMKKFGDQITIEISWAHRAKKIVYLQNLDISVLATEATIADEKDTKRRDEVAYELRQIVKSIKKRNVPDNSTADDIIPTEYDIPEELFEFMCNLIQGPDIRRKESDDDYIKIKSLCSDIIYIILTKDQLEPKSLTLGLAMKLIPSSRKILPIKKVWTICNRVHIGEST</sequence>
<evidence type="ECO:0000256" key="1">
    <source>
        <dbReference type="SAM" id="MobiDB-lite"/>
    </source>
</evidence>
<reference evidence="2 3" key="1">
    <citation type="submission" date="2016-03" db="EMBL/GenBank/DDBJ databases">
        <title>Cyphomyrmex costatus WGS genome.</title>
        <authorList>
            <person name="Nygaard S."/>
            <person name="Hu H."/>
            <person name="Boomsma J."/>
            <person name="Zhang G."/>
        </authorList>
    </citation>
    <scope>NUCLEOTIDE SEQUENCE [LARGE SCALE GENOMIC DNA]</scope>
    <source>
        <strain evidence="2">MS0001</strain>
        <tissue evidence="2">Whole body</tissue>
    </source>
</reference>
<keyword evidence="3" id="KW-1185">Reference proteome</keyword>
<evidence type="ECO:0000313" key="3">
    <source>
        <dbReference type="Proteomes" id="UP000078542"/>
    </source>
</evidence>
<feature type="compositionally biased region" description="Basic residues" evidence="1">
    <location>
        <begin position="94"/>
        <end position="103"/>
    </location>
</feature>
<dbReference type="EMBL" id="KQ977012">
    <property type="protein sequence ID" value="KYN06375.1"/>
    <property type="molecule type" value="Genomic_DNA"/>
</dbReference>
<gene>
    <name evidence="2" type="ORF">ALC62_02712</name>
</gene>
<feature type="region of interest" description="Disordered" evidence="1">
    <location>
        <begin position="88"/>
        <end position="118"/>
    </location>
</feature>
<proteinExistence type="predicted"/>
<protein>
    <submittedName>
        <fullName evidence="2">Uncharacterized protein</fullName>
    </submittedName>
</protein>
<evidence type="ECO:0000313" key="2">
    <source>
        <dbReference type="EMBL" id="KYN06375.1"/>
    </source>
</evidence>
<accession>A0A195D0D2</accession>
<organism evidence="2 3">
    <name type="scientific">Cyphomyrmex costatus</name>
    <dbReference type="NCBI Taxonomy" id="456900"/>
    <lineage>
        <taxon>Eukaryota</taxon>
        <taxon>Metazoa</taxon>
        <taxon>Ecdysozoa</taxon>
        <taxon>Arthropoda</taxon>
        <taxon>Hexapoda</taxon>
        <taxon>Insecta</taxon>
        <taxon>Pterygota</taxon>
        <taxon>Neoptera</taxon>
        <taxon>Endopterygota</taxon>
        <taxon>Hymenoptera</taxon>
        <taxon>Apocrita</taxon>
        <taxon>Aculeata</taxon>
        <taxon>Formicoidea</taxon>
        <taxon>Formicidae</taxon>
        <taxon>Myrmicinae</taxon>
        <taxon>Cyphomyrmex</taxon>
    </lineage>
</organism>
<name>A0A195D0D2_9HYME</name>
<dbReference type="Proteomes" id="UP000078542">
    <property type="component" value="Unassembled WGS sequence"/>
</dbReference>